<dbReference type="EMBL" id="VYZN01000042">
    <property type="protein sequence ID" value="KAE9530461.1"/>
    <property type="molecule type" value="Genomic_DNA"/>
</dbReference>
<keyword evidence="2" id="KW-1185">Reference proteome</keyword>
<evidence type="ECO:0000313" key="2">
    <source>
        <dbReference type="Proteomes" id="UP000475862"/>
    </source>
</evidence>
<dbReference type="AlphaFoldDB" id="A0A6G0TE47"/>
<proteinExistence type="predicted"/>
<gene>
    <name evidence="1" type="ORF">AGLY_010923</name>
</gene>
<name>A0A6G0TE47_APHGL</name>
<comment type="caution">
    <text evidence="1">The sequence shown here is derived from an EMBL/GenBank/DDBJ whole genome shotgun (WGS) entry which is preliminary data.</text>
</comment>
<evidence type="ECO:0000313" key="1">
    <source>
        <dbReference type="EMBL" id="KAE9530461.1"/>
    </source>
</evidence>
<dbReference type="Proteomes" id="UP000475862">
    <property type="component" value="Unassembled WGS sequence"/>
</dbReference>
<protein>
    <submittedName>
        <fullName evidence="1">Uncharacterized protein</fullName>
    </submittedName>
</protein>
<sequence length="217" mass="25990">MLEFQTSGVVFDGKVNILGAIYRSKKNREKQKKRDRKQEFLRKTSFQPNRFLYACNSKTNHCKNLKFSPYVDGQLRAQYRFMHYTTLIIQIIDFKFNTSIKITHWKPIVLCKGEVYKYLRRTELLVIIANSGIAQKMLKGICLCWYTITCRNNSILYFRGGFRWIEDIDIKIYYLNNPLPIYIELNKKSFKNFKNVHDLQIFIAKKNNYNVLRNRIN</sequence>
<dbReference type="OrthoDB" id="10579385at2759"/>
<reference evidence="1 2" key="1">
    <citation type="submission" date="2019-08" db="EMBL/GenBank/DDBJ databases">
        <title>The genome of the soybean aphid Biotype 1, its phylome, world population structure and adaptation to the North American continent.</title>
        <authorList>
            <person name="Giordano R."/>
            <person name="Donthu R.K."/>
            <person name="Hernandez A.G."/>
            <person name="Wright C.L."/>
            <person name="Zimin A.V."/>
        </authorList>
    </citation>
    <scope>NUCLEOTIDE SEQUENCE [LARGE SCALE GENOMIC DNA]</scope>
    <source>
        <tissue evidence="1">Whole aphids</tissue>
    </source>
</reference>
<organism evidence="1 2">
    <name type="scientific">Aphis glycines</name>
    <name type="common">Soybean aphid</name>
    <dbReference type="NCBI Taxonomy" id="307491"/>
    <lineage>
        <taxon>Eukaryota</taxon>
        <taxon>Metazoa</taxon>
        <taxon>Ecdysozoa</taxon>
        <taxon>Arthropoda</taxon>
        <taxon>Hexapoda</taxon>
        <taxon>Insecta</taxon>
        <taxon>Pterygota</taxon>
        <taxon>Neoptera</taxon>
        <taxon>Paraneoptera</taxon>
        <taxon>Hemiptera</taxon>
        <taxon>Sternorrhyncha</taxon>
        <taxon>Aphidomorpha</taxon>
        <taxon>Aphidoidea</taxon>
        <taxon>Aphididae</taxon>
        <taxon>Aphidini</taxon>
        <taxon>Aphis</taxon>
        <taxon>Aphis</taxon>
    </lineage>
</organism>
<accession>A0A6G0TE47</accession>